<protein>
    <submittedName>
        <fullName evidence="2">Uncharacterized protein</fullName>
    </submittedName>
</protein>
<evidence type="ECO:0000313" key="3">
    <source>
        <dbReference type="Proteomes" id="UP001244207"/>
    </source>
</evidence>
<organism evidence="2 3">
    <name type="scientific">Glomerella acutata</name>
    <name type="common">Colletotrichum acutatum</name>
    <dbReference type="NCBI Taxonomy" id="27357"/>
    <lineage>
        <taxon>Eukaryota</taxon>
        <taxon>Fungi</taxon>
        <taxon>Dikarya</taxon>
        <taxon>Ascomycota</taxon>
        <taxon>Pezizomycotina</taxon>
        <taxon>Sordariomycetes</taxon>
        <taxon>Hypocreomycetidae</taxon>
        <taxon>Glomerellales</taxon>
        <taxon>Glomerellaceae</taxon>
        <taxon>Colletotrichum</taxon>
        <taxon>Colletotrichum acutatum species complex</taxon>
    </lineage>
</organism>
<name>A0AAD8UUV8_GLOAC</name>
<dbReference type="AlphaFoldDB" id="A0AAD8UUV8"/>
<comment type="caution">
    <text evidence="2">The sequence shown here is derived from an EMBL/GenBank/DDBJ whole genome shotgun (WGS) entry which is preliminary data.</text>
</comment>
<evidence type="ECO:0000256" key="1">
    <source>
        <dbReference type="SAM" id="MobiDB-lite"/>
    </source>
</evidence>
<keyword evidence="3" id="KW-1185">Reference proteome</keyword>
<gene>
    <name evidence="2" type="ORF">BDZ83DRAFT_252671</name>
</gene>
<accession>A0AAD8UUV8</accession>
<evidence type="ECO:0000313" key="2">
    <source>
        <dbReference type="EMBL" id="KAK1726730.1"/>
    </source>
</evidence>
<feature type="region of interest" description="Disordered" evidence="1">
    <location>
        <begin position="93"/>
        <end position="118"/>
    </location>
</feature>
<dbReference type="GeneID" id="85385837"/>
<dbReference type="EMBL" id="JAHMHS010000030">
    <property type="protein sequence ID" value="KAK1726730.1"/>
    <property type="molecule type" value="Genomic_DNA"/>
</dbReference>
<dbReference type="Proteomes" id="UP001244207">
    <property type="component" value="Unassembled WGS sequence"/>
</dbReference>
<reference evidence="2" key="1">
    <citation type="submission" date="2021-12" db="EMBL/GenBank/DDBJ databases">
        <title>Comparative genomics, transcriptomics and evolutionary studies reveal genomic signatures of adaptation to plant cell wall in hemibiotrophic fungi.</title>
        <authorList>
            <consortium name="DOE Joint Genome Institute"/>
            <person name="Baroncelli R."/>
            <person name="Diaz J.F."/>
            <person name="Benocci T."/>
            <person name="Peng M."/>
            <person name="Battaglia E."/>
            <person name="Haridas S."/>
            <person name="Andreopoulos W."/>
            <person name="Labutti K."/>
            <person name="Pangilinan J."/>
            <person name="Floch G.L."/>
            <person name="Makela M.R."/>
            <person name="Henrissat B."/>
            <person name="Grigoriev I.V."/>
            <person name="Crouch J.A."/>
            <person name="De Vries R.P."/>
            <person name="Sukno S.A."/>
            <person name="Thon M.R."/>
        </authorList>
    </citation>
    <scope>NUCLEOTIDE SEQUENCE</scope>
    <source>
        <strain evidence="2">CBS 112980</strain>
    </source>
</reference>
<proteinExistence type="predicted"/>
<dbReference type="RefSeq" id="XP_060366785.1">
    <property type="nucleotide sequence ID" value="XM_060501938.1"/>
</dbReference>
<sequence length="208" mass="23239">MNPCVPSVLLAAHVRSPLISKTFDNAPPGSFEANAAPLGRSGIYGVRYLGNCGRAAAATLQFSFGWQSSVASEQQLRCGVIKRRKYITTPKRSKFYPSRRSPPLGRMHTSRDDGRHGCHAKRDHMDIEAPTNGKYGQPFPSFIIHHRAARSSSSHSLTRLCIDACLLVSFPLQQLRKEQNRQYRKTNPNKHNDDITAYASICLVRHIP</sequence>